<protein>
    <submittedName>
        <fullName evidence="8">Lipid A biosynthesis lauroyl acyltransferase</fullName>
        <ecNumber evidence="8">2.3.1.-</ecNumber>
    </submittedName>
</protein>
<evidence type="ECO:0000256" key="4">
    <source>
        <dbReference type="ARBA" id="ARBA00022679"/>
    </source>
</evidence>
<dbReference type="CDD" id="cd07984">
    <property type="entry name" value="LPLAT_LABLAT-like"/>
    <property type="match status" value="1"/>
</dbReference>
<reference evidence="8" key="1">
    <citation type="submission" date="2019-03" db="EMBL/GenBank/DDBJ databases">
        <authorList>
            <person name="Hao L."/>
        </authorList>
    </citation>
    <scope>NUCLEOTIDE SEQUENCE</scope>
</reference>
<accession>A0A485M4L1</accession>
<feature type="transmembrane region" description="Helical" evidence="7">
    <location>
        <begin position="21"/>
        <end position="45"/>
    </location>
</feature>
<evidence type="ECO:0000256" key="6">
    <source>
        <dbReference type="ARBA" id="ARBA00023315"/>
    </source>
</evidence>
<dbReference type="PANTHER" id="PTHR30606:SF10">
    <property type="entry name" value="PHOSPHATIDYLINOSITOL MANNOSIDE ACYLTRANSFERASE"/>
    <property type="match status" value="1"/>
</dbReference>
<dbReference type="PIRSF" id="PIRSF026649">
    <property type="entry name" value="MsbB"/>
    <property type="match status" value="1"/>
</dbReference>
<dbReference type="AlphaFoldDB" id="A0A485M4L1"/>
<dbReference type="InterPro" id="IPR004960">
    <property type="entry name" value="LipA_acyltrans"/>
</dbReference>
<organism evidence="8">
    <name type="scientific">anaerobic digester metagenome</name>
    <dbReference type="NCBI Taxonomy" id="1263854"/>
    <lineage>
        <taxon>unclassified sequences</taxon>
        <taxon>metagenomes</taxon>
        <taxon>ecological metagenomes</taxon>
    </lineage>
</organism>
<keyword evidence="5 7" id="KW-0472">Membrane</keyword>
<dbReference type="GO" id="GO:1901137">
    <property type="term" value="P:carbohydrate derivative biosynthetic process"/>
    <property type="evidence" value="ECO:0007669"/>
    <property type="project" value="UniProtKB-ARBA"/>
</dbReference>
<dbReference type="GO" id="GO:0016746">
    <property type="term" value="F:acyltransferase activity"/>
    <property type="evidence" value="ECO:0007669"/>
    <property type="project" value="UniProtKB-KW"/>
</dbReference>
<keyword evidence="6 8" id="KW-0012">Acyltransferase</keyword>
<name>A0A485M4L1_9ZZZZ</name>
<comment type="subcellular location">
    <subcellularLocation>
        <location evidence="1">Cell inner membrane</location>
    </subcellularLocation>
</comment>
<dbReference type="PANTHER" id="PTHR30606">
    <property type="entry name" value="LIPID A BIOSYNTHESIS LAUROYL ACYLTRANSFERASE"/>
    <property type="match status" value="1"/>
</dbReference>
<keyword evidence="3" id="KW-0997">Cell inner membrane</keyword>
<gene>
    <name evidence="8" type="primary">htrB</name>
    <name evidence="8" type="ORF">SCFA_800002</name>
</gene>
<dbReference type="EC" id="2.3.1.-" evidence="8"/>
<evidence type="ECO:0000313" key="8">
    <source>
        <dbReference type="EMBL" id="VFU18338.1"/>
    </source>
</evidence>
<evidence type="ECO:0000256" key="2">
    <source>
        <dbReference type="ARBA" id="ARBA00022475"/>
    </source>
</evidence>
<sequence>MKKIIRFAAMLQYPLIKGGIALIKALPYPLAIFLGRFFGLLGWLVDPFHRRVAQIQLRHCLGEEYRPSIVRRVFMNHGDILVDTIKYAYMDDEEIRNRIAIEDKEHLEQALSSGKGLMMITGHIGNWEILAHLPRLLGIQFCVMADVRNDPRIEAVVDDIRSRSGATILPPKGKALMLIRELKRGNTIGVIMDQRGKRSDMLFCDFFGLPAPTNPAPAFIAIKGDAVILPVSSVKENGRYRIIFHPPREASSFGTGKEAIASLSQYMQSWVEEVVKTHPEQWFWLHCRWTRRSEMRRLIRTGEDFRSFVLSQANGCAEPPESSDIPGS</sequence>
<evidence type="ECO:0000256" key="3">
    <source>
        <dbReference type="ARBA" id="ARBA00022519"/>
    </source>
</evidence>
<keyword evidence="2" id="KW-1003">Cell membrane</keyword>
<dbReference type="Pfam" id="PF03279">
    <property type="entry name" value="Lip_A_acyltrans"/>
    <property type="match status" value="1"/>
</dbReference>
<evidence type="ECO:0000256" key="7">
    <source>
        <dbReference type="SAM" id="Phobius"/>
    </source>
</evidence>
<keyword evidence="7" id="KW-0812">Transmembrane</keyword>
<dbReference type="EMBL" id="CAADRM010000148">
    <property type="protein sequence ID" value="VFU18338.1"/>
    <property type="molecule type" value="Genomic_DNA"/>
</dbReference>
<dbReference type="GO" id="GO:0008610">
    <property type="term" value="P:lipid biosynthetic process"/>
    <property type="evidence" value="ECO:0007669"/>
    <property type="project" value="UniProtKB-ARBA"/>
</dbReference>
<dbReference type="GO" id="GO:0005886">
    <property type="term" value="C:plasma membrane"/>
    <property type="evidence" value="ECO:0007669"/>
    <property type="project" value="UniProtKB-SubCell"/>
</dbReference>
<keyword evidence="7" id="KW-1133">Transmembrane helix</keyword>
<proteinExistence type="predicted"/>
<evidence type="ECO:0000256" key="1">
    <source>
        <dbReference type="ARBA" id="ARBA00004533"/>
    </source>
</evidence>
<evidence type="ECO:0000256" key="5">
    <source>
        <dbReference type="ARBA" id="ARBA00023136"/>
    </source>
</evidence>
<keyword evidence="4 8" id="KW-0808">Transferase</keyword>